<dbReference type="SUPFAM" id="SSF50952">
    <property type="entry name" value="Soluble quinoprotein glucose dehydrogenase"/>
    <property type="match status" value="1"/>
</dbReference>
<keyword evidence="2 4" id="KW-0479">Metal-binding</keyword>
<name>A0A366H8F7_9BACT</name>
<dbReference type="Gene3D" id="1.10.760.10">
    <property type="entry name" value="Cytochrome c-like domain"/>
    <property type="match status" value="1"/>
</dbReference>
<proteinExistence type="predicted"/>
<dbReference type="InterPro" id="IPR011041">
    <property type="entry name" value="Quinoprot_gluc/sorb_DH_b-prop"/>
</dbReference>
<dbReference type="SUPFAM" id="SSF46626">
    <property type="entry name" value="Cytochrome c"/>
    <property type="match status" value="1"/>
</dbReference>
<dbReference type="NCBIfam" id="TIGR02603">
    <property type="entry name" value="CxxCH_TIGR02603"/>
    <property type="match status" value="1"/>
</dbReference>
<organism evidence="6 7">
    <name type="scientific">Roseimicrobium gellanilyticum</name>
    <dbReference type="NCBI Taxonomy" id="748857"/>
    <lineage>
        <taxon>Bacteria</taxon>
        <taxon>Pseudomonadati</taxon>
        <taxon>Verrucomicrobiota</taxon>
        <taxon>Verrucomicrobiia</taxon>
        <taxon>Verrucomicrobiales</taxon>
        <taxon>Verrucomicrobiaceae</taxon>
        <taxon>Roseimicrobium</taxon>
    </lineage>
</organism>
<evidence type="ECO:0000259" key="5">
    <source>
        <dbReference type="PROSITE" id="PS51007"/>
    </source>
</evidence>
<dbReference type="InterPro" id="IPR055557">
    <property type="entry name" value="DUF7133"/>
</dbReference>
<dbReference type="InterPro" id="IPR011042">
    <property type="entry name" value="6-blade_b-propeller_TolB-like"/>
</dbReference>
<comment type="caution">
    <text evidence="6">The sequence shown here is derived from an EMBL/GenBank/DDBJ whole genome shotgun (WGS) entry which is preliminary data.</text>
</comment>
<dbReference type="Pfam" id="PF23500">
    <property type="entry name" value="DUF7133"/>
    <property type="match status" value="1"/>
</dbReference>
<evidence type="ECO:0000256" key="4">
    <source>
        <dbReference type="PROSITE-ProRule" id="PRU00433"/>
    </source>
</evidence>
<dbReference type="EMBL" id="QNRR01000013">
    <property type="protein sequence ID" value="RBP37651.1"/>
    <property type="molecule type" value="Genomic_DNA"/>
</dbReference>
<sequence length="1120" mass="124367">MTHMLSTVVPLLLVGILGGSLLAEQPSPKMVEQGGFRLPEDFECRLYADDDLAHDISCMTFDSQGRVVVSGPGYIKTLMTDPAAPADAPKAKQAVLFSEVPKSGAQGLCFVGNDLYASGDGAVWKFTDANGDGAADGPPVEFVSGLKTGGEHGVHNIIQGPDGWLYIIGGNDSGISETLNNIPTAPIRKVTGGAILRVSLDGKQREVIAHGFRNPYDLCFNSVGSLFTWDSDGERVQHLPFYTPCRVFDVGRGRHHGWVNAGWQSSWSRPQWWPDVVDRMIEVGRGSPTGMRCYRHRQFPERYRDGIFFACWTFGRIYFIKPERVARGGGGAHADKYEASYKATHEVFLESTGNAGFSPTALAIAPDGSLFVSTGGRKTKGGVYRISYGARAALMKPDDPKDALAQVLAADQPDAAWSRAKWVPQAKELGESAFERWLLAETLGNDQYKDIRAVEILTELFGGVAPKVGEEVSWRFRGDIIQRKDGSRTNRAREFPARMAWASERNTKLEERQANDWFQAFAVEAGSHGHRAAYEAIMMTKGFLGKSFKENGETEGMPNLALQDFKRASHFGDKNSGDMGGLRGAQLRVGDVYLDKKARWDDGYVSMKAETKRNAAETESMHDLWNNGTAEQDYEYARLVAMTGAEPRGFWETLPFKWTRESSVEDDLHYLFVATRRTKPHVDHALPTIACAWLDLSRKMQTRQQYPSRFWSEMVGAAFAEMLKKNPKLVEVMIAQKEFELAEHTLFINAMEGDVRQEAVFMLAQRVKTWSPELVKLAGEVIKERTPKLSEGSQLALQRATDPAVRKAILNSNVMSDPKGAALLELVIKQVADLSLRDAAILSLPEYATPYWSIAVRGMESFQASVVEKSLDMMVGTFMPCPNAGGEEQTMKNVQTWWAENCVIHLRAARRFQGQSSREKLLVRLKDAAAEHLKSTQRVNGRKLETFEEIEAAVREFFPEQAKALPPSSILNLAEEQARWAKLDVSKGDSTKGKVIFEQRQCARCHSGNARLGPDLKGVTTRWSVADLFLHTSDPSRQISPTWEGETFTLKDGRQFIGRAVYDSPSAVLVQTTPDETVRITGEELQSRRKAEVSLMPPGLLMGLTDAELADLHAYLRTLQ</sequence>
<evidence type="ECO:0000313" key="7">
    <source>
        <dbReference type="Proteomes" id="UP000253426"/>
    </source>
</evidence>
<dbReference type="InterPro" id="IPR013427">
    <property type="entry name" value="Haem-bd_dom_put"/>
</dbReference>
<dbReference type="Pfam" id="PF00034">
    <property type="entry name" value="Cytochrom_C"/>
    <property type="match status" value="1"/>
</dbReference>
<reference evidence="6 7" key="1">
    <citation type="submission" date="2018-06" db="EMBL/GenBank/DDBJ databases">
        <title>Genomic Encyclopedia of Type Strains, Phase IV (KMG-IV): sequencing the most valuable type-strain genomes for metagenomic binning, comparative biology and taxonomic classification.</title>
        <authorList>
            <person name="Goeker M."/>
        </authorList>
    </citation>
    <scope>NUCLEOTIDE SEQUENCE [LARGE SCALE GENOMIC DNA]</scope>
    <source>
        <strain evidence="6 7">DSM 25532</strain>
    </source>
</reference>
<dbReference type="InterPro" id="IPR009056">
    <property type="entry name" value="Cyt_c-like_dom"/>
</dbReference>
<accession>A0A366H8F7</accession>
<dbReference type="InterPro" id="IPR036909">
    <property type="entry name" value="Cyt_c-like_dom_sf"/>
</dbReference>
<gene>
    <name evidence="6" type="ORF">DES53_11333</name>
</gene>
<dbReference type="Gene3D" id="2.120.10.30">
    <property type="entry name" value="TolB, C-terminal domain"/>
    <property type="match status" value="1"/>
</dbReference>
<keyword evidence="1 4" id="KW-0349">Heme</keyword>
<dbReference type="Proteomes" id="UP000253426">
    <property type="component" value="Unassembled WGS sequence"/>
</dbReference>
<evidence type="ECO:0000256" key="3">
    <source>
        <dbReference type="ARBA" id="ARBA00023004"/>
    </source>
</evidence>
<dbReference type="GO" id="GO:0020037">
    <property type="term" value="F:heme binding"/>
    <property type="evidence" value="ECO:0007669"/>
    <property type="project" value="InterPro"/>
</dbReference>
<protein>
    <submittedName>
        <fullName evidence="6">Putative heme-binding domain-containing protein</fullName>
    </submittedName>
</protein>
<dbReference type="RefSeq" id="WP_170157432.1">
    <property type="nucleotide sequence ID" value="NZ_QNRR01000013.1"/>
</dbReference>
<dbReference type="PROSITE" id="PS51007">
    <property type="entry name" value="CYTC"/>
    <property type="match status" value="1"/>
</dbReference>
<dbReference type="AlphaFoldDB" id="A0A366H8F7"/>
<evidence type="ECO:0000313" key="6">
    <source>
        <dbReference type="EMBL" id="RBP37651.1"/>
    </source>
</evidence>
<feature type="domain" description="Cytochrome c" evidence="5">
    <location>
        <begin position="988"/>
        <end position="1120"/>
    </location>
</feature>
<evidence type="ECO:0000256" key="2">
    <source>
        <dbReference type="ARBA" id="ARBA00022723"/>
    </source>
</evidence>
<keyword evidence="7" id="KW-1185">Reference proteome</keyword>
<dbReference type="PANTHER" id="PTHR33546:SF1">
    <property type="entry name" value="LARGE, MULTIFUNCTIONAL SECRETED PROTEIN"/>
    <property type="match status" value="1"/>
</dbReference>
<dbReference type="GO" id="GO:0009055">
    <property type="term" value="F:electron transfer activity"/>
    <property type="evidence" value="ECO:0007669"/>
    <property type="project" value="InterPro"/>
</dbReference>
<dbReference type="PANTHER" id="PTHR33546">
    <property type="entry name" value="LARGE, MULTIFUNCTIONAL SECRETED PROTEIN-RELATED"/>
    <property type="match status" value="1"/>
</dbReference>
<keyword evidence="3 4" id="KW-0408">Iron</keyword>
<dbReference type="GO" id="GO:0046872">
    <property type="term" value="F:metal ion binding"/>
    <property type="evidence" value="ECO:0007669"/>
    <property type="project" value="UniProtKB-KW"/>
</dbReference>
<evidence type="ECO:0000256" key="1">
    <source>
        <dbReference type="ARBA" id="ARBA00022617"/>
    </source>
</evidence>